<comment type="catalytic activity">
    <reaction evidence="1">
        <text>S-ubiquitinyl-[E2 ubiquitin-conjugating enzyme]-L-cysteine + [acceptor protein]-L-lysine = [E2 ubiquitin-conjugating enzyme]-L-cysteine + N(6)-ubiquitinyl-[acceptor protein]-L-lysine.</text>
        <dbReference type="EC" id="2.3.2.27"/>
    </reaction>
</comment>
<evidence type="ECO:0000256" key="11">
    <source>
        <dbReference type="PROSITE-ProRule" id="PRU00175"/>
    </source>
</evidence>
<feature type="region of interest" description="Disordered" evidence="12">
    <location>
        <begin position="325"/>
        <end position="380"/>
    </location>
</feature>
<dbReference type="GO" id="GO:0008270">
    <property type="term" value="F:zinc ion binding"/>
    <property type="evidence" value="ECO:0007669"/>
    <property type="project" value="UniProtKB-KW"/>
</dbReference>
<protein>
    <recommendedName>
        <fullName evidence="3">RING-type E3 ubiquitin transferase</fullName>
        <ecNumber evidence="3">2.3.2.27</ecNumber>
    </recommendedName>
</protein>
<dbReference type="PROSITE" id="PS50089">
    <property type="entry name" value="ZF_RING_2"/>
    <property type="match status" value="1"/>
</dbReference>
<feature type="region of interest" description="Disordered" evidence="12">
    <location>
        <begin position="60"/>
        <end position="137"/>
    </location>
</feature>
<comment type="subcellular location">
    <subcellularLocation>
        <location evidence="2">Nucleus</location>
    </subcellularLocation>
</comment>
<evidence type="ECO:0000256" key="8">
    <source>
        <dbReference type="ARBA" id="ARBA00022786"/>
    </source>
</evidence>
<dbReference type="GO" id="GO:0031491">
    <property type="term" value="F:nucleosome binding"/>
    <property type="evidence" value="ECO:0007669"/>
    <property type="project" value="TreeGrafter"/>
</dbReference>
<evidence type="ECO:0000313" key="15">
    <source>
        <dbReference type="Proteomes" id="UP001187192"/>
    </source>
</evidence>
<evidence type="ECO:0000256" key="1">
    <source>
        <dbReference type="ARBA" id="ARBA00000900"/>
    </source>
</evidence>
<keyword evidence="15" id="KW-1185">Reference proteome</keyword>
<evidence type="ECO:0000256" key="4">
    <source>
        <dbReference type="ARBA" id="ARBA00022679"/>
    </source>
</evidence>
<evidence type="ECO:0000313" key="14">
    <source>
        <dbReference type="EMBL" id="GMN42664.1"/>
    </source>
</evidence>
<evidence type="ECO:0000256" key="7">
    <source>
        <dbReference type="ARBA" id="ARBA00022771"/>
    </source>
</evidence>
<dbReference type="Proteomes" id="UP001187192">
    <property type="component" value="Unassembled WGS sequence"/>
</dbReference>
<dbReference type="GO" id="GO:0006302">
    <property type="term" value="P:double-strand break repair"/>
    <property type="evidence" value="ECO:0007669"/>
    <property type="project" value="TreeGrafter"/>
</dbReference>
<feature type="compositionally biased region" description="Polar residues" evidence="12">
    <location>
        <begin position="326"/>
        <end position="339"/>
    </location>
</feature>
<evidence type="ECO:0000256" key="2">
    <source>
        <dbReference type="ARBA" id="ARBA00004123"/>
    </source>
</evidence>
<keyword evidence="7 11" id="KW-0863">Zinc-finger</keyword>
<dbReference type="SUPFAM" id="SSF57850">
    <property type="entry name" value="RING/U-box"/>
    <property type="match status" value="1"/>
</dbReference>
<dbReference type="PANTHER" id="PTHR23328">
    <property type="entry name" value="RING-TYPE DOMAIN-CONTAINING PROTEIN"/>
    <property type="match status" value="1"/>
</dbReference>
<keyword evidence="5" id="KW-0479">Metal-binding</keyword>
<keyword evidence="8" id="KW-0833">Ubl conjugation pathway</keyword>
<feature type="compositionally biased region" description="Low complexity" evidence="12">
    <location>
        <begin position="347"/>
        <end position="380"/>
    </location>
</feature>
<accession>A0AA87ZZ33</accession>
<feature type="region of interest" description="Disordered" evidence="12">
    <location>
        <begin position="248"/>
        <end position="281"/>
    </location>
</feature>
<dbReference type="SMART" id="SM00184">
    <property type="entry name" value="RING"/>
    <property type="match status" value="1"/>
</dbReference>
<evidence type="ECO:0000256" key="9">
    <source>
        <dbReference type="ARBA" id="ARBA00022833"/>
    </source>
</evidence>
<evidence type="ECO:0000256" key="5">
    <source>
        <dbReference type="ARBA" id="ARBA00022723"/>
    </source>
</evidence>
<keyword evidence="10" id="KW-0539">Nucleus</keyword>
<dbReference type="InterPro" id="IPR001841">
    <property type="entry name" value="Znf_RING"/>
</dbReference>
<evidence type="ECO:0000259" key="13">
    <source>
        <dbReference type="PROSITE" id="PS50089"/>
    </source>
</evidence>
<dbReference type="InterPro" id="IPR013083">
    <property type="entry name" value="Znf_RING/FYVE/PHD"/>
</dbReference>
<dbReference type="GO" id="GO:0005634">
    <property type="term" value="C:nucleus"/>
    <property type="evidence" value="ECO:0007669"/>
    <property type="project" value="UniProtKB-SubCell"/>
</dbReference>
<dbReference type="Pfam" id="PF13923">
    <property type="entry name" value="zf-C3HC4_2"/>
    <property type="match status" value="1"/>
</dbReference>
<feature type="region of interest" description="Disordered" evidence="12">
    <location>
        <begin position="1"/>
        <end position="26"/>
    </location>
</feature>
<evidence type="ECO:0000256" key="12">
    <source>
        <dbReference type="SAM" id="MobiDB-lite"/>
    </source>
</evidence>
<dbReference type="EMBL" id="BTGU01000014">
    <property type="protein sequence ID" value="GMN42664.1"/>
    <property type="molecule type" value="Genomic_DNA"/>
</dbReference>
<dbReference type="EC" id="2.3.2.27" evidence="3"/>
<keyword evidence="4" id="KW-0808">Transferase</keyword>
<evidence type="ECO:0000256" key="6">
    <source>
        <dbReference type="ARBA" id="ARBA00022763"/>
    </source>
</evidence>
<dbReference type="PANTHER" id="PTHR23328:SF0">
    <property type="entry name" value="RING-TYPE DOMAIN-CONTAINING PROTEIN"/>
    <property type="match status" value="1"/>
</dbReference>
<dbReference type="InterPro" id="IPR051657">
    <property type="entry name" value="RNF168/RNF169_E3_ubiq-ligase"/>
</dbReference>
<dbReference type="GO" id="GO:0035861">
    <property type="term" value="C:site of double-strand break"/>
    <property type="evidence" value="ECO:0007669"/>
    <property type="project" value="TreeGrafter"/>
</dbReference>
<dbReference type="GO" id="GO:0061630">
    <property type="term" value="F:ubiquitin protein ligase activity"/>
    <property type="evidence" value="ECO:0007669"/>
    <property type="project" value="UniProtKB-EC"/>
</dbReference>
<dbReference type="AlphaFoldDB" id="A0AA87ZZ33"/>
<feature type="region of interest" description="Disordered" evidence="12">
    <location>
        <begin position="221"/>
        <end position="240"/>
    </location>
</feature>
<comment type="caution">
    <text evidence="14">The sequence shown here is derived from an EMBL/GenBank/DDBJ whole genome shotgun (WGS) entry which is preliminary data.</text>
</comment>
<feature type="domain" description="RING-type" evidence="13">
    <location>
        <begin position="151"/>
        <end position="190"/>
    </location>
</feature>
<organism evidence="14 15">
    <name type="scientific">Ficus carica</name>
    <name type="common">Common fig</name>
    <dbReference type="NCBI Taxonomy" id="3494"/>
    <lineage>
        <taxon>Eukaryota</taxon>
        <taxon>Viridiplantae</taxon>
        <taxon>Streptophyta</taxon>
        <taxon>Embryophyta</taxon>
        <taxon>Tracheophyta</taxon>
        <taxon>Spermatophyta</taxon>
        <taxon>Magnoliopsida</taxon>
        <taxon>eudicotyledons</taxon>
        <taxon>Gunneridae</taxon>
        <taxon>Pentapetalae</taxon>
        <taxon>rosids</taxon>
        <taxon>fabids</taxon>
        <taxon>Rosales</taxon>
        <taxon>Moraceae</taxon>
        <taxon>Ficeae</taxon>
        <taxon>Ficus</taxon>
    </lineage>
</organism>
<gene>
    <name evidence="14" type="ORF">TIFTF001_011859</name>
</gene>
<evidence type="ECO:0000256" key="10">
    <source>
        <dbReference type="ARBA" id="ARBA00023242"/>
    </source>
</evidence>
<dbReference type="Gene3D" id="3.30.40.10">
    <property type="entry name" value="Zinc/RING finger domain, C3HC4 (zinc finger)"/>
    <property type="match status" value="1"/>
</dbReference>
<reference evidence="14" key="1">
    <citation type="submission" date="2023-07" db="EMBL/GenBank/DDBJ databases">
        <title>draft genome sequence of fig (Ficus carica).</title>
        <authorList>
            <person name="Takahashi T."/>
            <person name="Nishimura K."/>
        </authorList>
    </citation>
    <scope>NUCLEOTIDE SEQUENCE</scope>
</reference>
<feature type="compositionally biased region" description="Polar residues" evidence="12">
    <location>
        <begin position="268"/>
        <end position="280"/>
    </location>
</feature>
<keyword evidence="9" id="KW-0862">Zinc</keyword>
<keyword evidence="6" id="KW-0227">DNA damage</keyword>
<name>A0AA87ZZ33_FICCA</name>
<feature type="compositionally biased region" description="Polar residues" evidence="12">
    <location>
        <begin position="248"/>
        <end position="257"/>
    </location>
</feature>
<dbReference type="InterPro" id="IPR017907">
    <property type="entry name" value="Znf_RING_CS"/>
</dbReference>
<evidence type="ECO:0000256" key="3">
    <source>
        <dbReference type="ARBA" id="ARBA00012483"/>
    </source>
</evidence>
<sequence length="406" mass="44665">MGSQDQKQSPRDPLKNPPIESANGSMFSPRFISVAAMAGWDEDSLLCASLIVDDTPDRNFRHRKRTESQFKTPPSSNSRRKRRIQQRSPISVPMVSFDLDDGETTKKEATPLKEERKETGGDISGEQNSGVSSSSSTSLPCMDKLREELSCAICLDICYEPSTTPCGHSFCLKCLRSAASKCGKKCPKCRQLISNGRSCTVNTVLWNTIQLLFPKEVEAKKSAGASKGRESKHRQQIPETAFYNSLRNEVTQESQLPSRAETGRIRRATTQSQNEDSILSSEREMRRIIRAASRVSSRDSVSIPSQDEDAALALRLQREEFLGSVRGTTLPNRSRTRGNTGIGSRGTRVNQSSTSTSSTNTTRGTTVNENTGSGGSNRSSLSLARANLRAMASRAITLSVRGRYHF</sequence>
<dbReference type="PROSITE" id="PS00518">
    <property type="entry name" value="ZF_RING_1"/>
    <property type="match status" value="1"/>
</dbReference>
<feature type="compositionally biased region" description="Basic and acidic residues" evidence="12">
    <location>
        <begin position="103"/>
        <end position="120"/>
    </location>
</feature>
<proteinExistence type="predicted"/>